<keyword evidence="3" id="KW-1185">Reference proteome</keyword>
<protein>
    <submittedName>
        <fullName evidence="2">Uncharacterized protein</fullName>
    </submittedName>
</protein>
<keyword evidence="1" id="KW-0812">Transmembrane</keyword>
<dbReference type="EnsemblPlants" id="KQL06173">
    <property type="protein sequence ID" value="KQL06173"/>
    <property type="gene ID" value="SETIT_003708mg"/>
</dbReference>
<name>K3XP85_SETIT</name>
<proteinExistence type="predicted"/>
<evidence type="ECO:0000313" key="2">
    <source>
        <dbReference type="EnsemblPlants" id="KQL06173"/>
    </source>
</evidence>
<dbReference type="InParanoid" id="K3XP85"/>
<evidence type="ECO:0000313" key="3">
    <source>
        <dbReference type="Proteomes" id="UP000004995"/>
    </source>
</evidence>
<dbReference type="HOGENOM" id="CLU_3090891_0_0_1"/>
<sequence length="52" mass="6191">MINEQLSLIHDQNLVIIFLIKTAILIVLHHIAKCQIRKLIFRYTVCFDYYAT</sequence>
<dbReference type="Gramene" id="KQL06173">
    <property type="protein sequence ID" value="KQL06173"/>
    <property type="gene ID" value="SETIT_003708mg"/>
</dbReference>
<organism evidence="2 3">
    <name type="scientific">Setaria italica</name>
    <name type="common">Foxtail millet</name>
    <name type="synonym">Panicum italicum</name>
    <dbReference type="NCBI Taxonomy" id="4555"/>
    <lineage>
        <taxon>Eukaryota</taxon>
        <taxon>Viridiplantae</taxon>
        <taxon>Streptophyta</taxon>
        <taxon>Embryophyta</taxon>
        <taxon>Tracheophyta</taxon>
        <taxon>Spermatophyta</taxon>
        <taxon>Magnoliopsida</taxon>
        <taxon>Liliopsida</taxon>
        <taxon>Poales</taxon>
        <taxon>Poaceae</taxon>
        <taxon>PACMAD clade</taxon>
        <taxon>Panicoideae</taxon>
        <taxon>Panicodae</taxon>
        <taxon>Paniceae</taxon>
        <taxon>Cenchrinae</taxon>
        <taxon>Setaria</taxon>
    </lineage>
</organism>
<evidence type="ECO:0000256" key="1">
    <source>
        <dbReference type="SAM" id="Phobius"/>
    </source>
</evidence>
<reference evidence="3" key="1">
    <citation type="journal article" date="2012" name="Nat. Biotechnol.">
        <title>Reference genome sequence of the model plant Setaria.</title>
        <authorList>
            <person name="Bennetzen J.L."/>
            <person name="Schmutz J."/>
            <person name="Wang H."/>
            <person name="Percifield R."/>
            <person name="Hawkins J."/>
            <person name="Pontaroli A.C."/>
            <person name="Estep M."/>
            <person name="Feng L."/>
            <person name="Vaughn J.N."/>
            <person name="Grimwood J."/>
            <person name="Jenkins J."/>
            <person name="Barry K."/>
            <person name="Lindquist E."/>
            <person name="Hellsten U."/>
            <person name="Deshpande S."/>
            <person name="Wang X."/>
            <person name="Wu X."/>
            <person name="Mitros T."/>
            <person name="Triplett J."/>
            <person name="Yang X."/>
            <person name="Ye C.Y."/>
            <person name="Mauro-Herrera M."/>
            <person name="Wang L."/>
            <person name="Li P."/>
            <person name="Sharma M."/>
            <person name="Sharma R."/>
            <person name="Ronald P.C."/>
            <person name="Panaud O."/>
            <person name="Kellogg E.A."/>
            <person name="Brutnell T.P."/>
            <person name="Doust A.N."/>
            <person name="Tuskan G.A."/>
            <person name="Rokhsar D."/>
            <person name="Devos K.M."/>
        </authorList>
    </citation>
    <scope>NUCLEOTIDE SEQUENCE [LARGE SCALE GENOMIC DNA]</scope>
    <source>
        <strain evidence="3">cv. Yugu1</strain>
    </source>
</reference>
<keyword evidence="1" id="KW-0472">Membrane</keyword>
<dbReference type="Proteomes" id="UP000004995">
    <property type="component" value="Unassembled WGS sequence"/>
</dbReference>
<reference evidence="2" key="2">
    <citation type="submission" date="2018-08" db="UniProtKB">
        <authorList>
            <consortium name="EnsemblPlants"/>
        </authorList>
    </citation>
    <scope>IDENTIFICATION</scope>
    <source>
        <strain evidence="2">Yugu1</strain>
    </source>
</reference>
<feature type="transmembrane region" description="Helical" evidence="1">
    <location>
        <begin position="12"/>
        <end position="32"/>
    </location>
</feature>
<keyword evidence="1" id="KW-1133">Transmembrane helix</keyword>
<accession>K3XP85</accession>
<dbReference type="AlphaFoldDB" id="K3XP85"/>
<dbReference type="EMBL" id="AGNK02003229">
    <property type="status" value="NOT_ANNOTATED_CDS"/>
    <property type="molecule type" value="Genomic_DNA"/>
</dbReference>